<evidence type="ECO:0000313" key="2">
    <source>
        <dbReference type="EMBL" id="TEB05497.1"/>
    </source>
</evidence>
<gene>
    <name evidence="2" type="ORF">Psch_02538</name>
</gene>
<keyword evidence="3" id="KW-1185">Reference proteome</keyword>
<feature type="signal peptide" evidence="1">
    <location>
        <begin position="1"/>
        <end position="25"/>
    </location>
</feature>
<dbReference type="Proteomes" id="UP000298324">
    <property type="component" value="Unassembled WGS sequence"/>
</dbReference>
<evidence type="ECO:0000313" key="3">
    <source>
        <dbReference type="Proteomes" id="UP000298324"/>
    </source>
</evidence>
<accession>A0A4Y7R9L3</accession>
<proteinExistence type="predicted"/>
<organism evidence="2 3">
    <name type="scientific">Pelotomaculum schinkii</name>
    <dbReference type="NCBI Taxonomy" id="78350"/>
    <lineage>
        <taxon>Bacteria</taxon>
        <taxon>Bacillati</taxon>
        <taxon>Bacillota</taxon>
        <taxon>Clostridia</taxon>
        <taxon>Eubacteriales</taxon>
        <taxon>Desulfotomaculaceae</taxon>
        <taxon>Pelotomaculum</taxon>
    </lineage>
</organism>
<sequence length="103" mass="11436">MRRRCQLMVTVSMLLFLLTSGLAEAKNGGATPQAFNYLSKAQSLMFVNANNTISVKGETGAYTDVEKIAVTVYLEKYNGSGWTVVKSWDNCNYDDSKGNMNRH</sequence>
<name>A0A4Y7R9L3_9FIRM</name>
<dbReference type="AlphaFoldDB" id="A0A4Y7R9L3"/>
<protein>
    <submittedName>
        <fullName evidence="2">Uncharacterized protein</fullName>
    </submittedName>
</protein>
<reference evidence="2 3" key="1">
    <citation type="journal article" date="2018" name="Environ. Microbiol.">
        <title>Novel energy conservation strategies and behaviour of Pelotomaculum schinkii driving syntrophic propionate catabolism.</title>
        <authorList>
            <person name="Hidalgo-Ahumada C.A.P."/>
            <person name="Nobu M.K."/>
            <person name="Narihiro T."/>
            <person name="Tamaki H."/>
            <person name="Liu W.T."/>
            <person name="Kamagata Y."/>
            <person name="Stams A.J.M."/>
            <person name="Imachi H."/>
            <person name="Sousa D.Z."/>
        </authorList>
    </citation>
    <scope>NUCLEOTIDE SEQUENCE [LARGE SCALE GENOMIC DNA]</scope>
    <source>
        <strain evidence="2 3">HH</strain>
    </source>
</reference>
<evidence type="ECO:0000256" key="1">
    <source>
        <dbReference type="SAM" id="SignalP"/>
    </source>
</evidence>
<dbReference type="EMBL" id="QFGA01000002">
    <property type="protein sequence ID" value="TEB05497.1"/>
    <property type="molecule type" value="Genomic_DNA"/>
</dbReference>
<comment type="caution">
    <text evidence="2">The sequence shown here is derived from an EMBL/GenBank/DDBJ whole genome shotgun (WGS) entry which is preliminary data.</text>
</comment>
<feature type="chain" id="PRO_5021316913" evidence="1">
    <location>
        <begin position="26"/>
        <end position="103"/>
    </location>
</feature>
<dbReference type="RefSeq" id="WP_190240535.1">
    <property type="nucleotide sequence ID" value="NZ_QFGA01000002.1"/>
</dbReference>
<keyword evidence="1" id="KW-0732">Signal</keyword>